<sequence>MAPPGREFSVPSKNAQRNNRRRSITTGAIILWDTKLIKKKPIMRDGQRLHTAILSCRGALKSSLNHRANNTHSRDKPAARHSDSSYISGVQRQRSGAGK</sequence>
<dbReference type="Proteomes" id="UP000019028">
    <property type="component" value="Chromosome"/>
</dbReference>
<proteinExistence type="predicted"/>
<protein>
    <submittedName>
        <fullName evidence="2">Uncharacterized protein</fullName>
    </submittedName>
</protein>
<keyword evidence="3" id="KW-1185">Reference proteome</keyword>
<organism evidence="2 3">
    <name type="scientific">Sodalis praecaptivus</name>
    <dbReference type="NCBI Taxonomy" id="1239307"/>
    <lineage>
        <taxon>Bacteria</taxon>
        <taxon>Pseudomonadati</taxon>
        <taxon>Pseudomonadota</taxon>
        <taxon>Gammaproteobacteria</taxon>
        <taxon>Enterobacterales</taxon>
        <taxon>Bruguierivoracaceae</taxon>
        <taxon>Sodalis</taxon>
    </lineage>
</organism>
<gene>
    <name evidence="2" type="ORF">Sant_2062</name>
</gene>
<dbReference type="HOGENOM" id="CLU_2318598_0_0_6"/>
<dbReference type="KEGG" id="sod:Sant_2062"/>
<feature type="region of interest" description="Disordered" evidence="1">
    <location>
        <begin position="1"/>
        <end position="23"/>
    </location>
</feature>
<dbReference type="EMBL" id="CP006569">
    <property type="protein sequence ID" value="AHF77110.1"/>
    <property type="molecule type" value="Genomic_DNA"/>
</dbReference>
<feature type="compositionally biased region" description="Polar residues" evidence="1">
    <location>
        <begin position="84"/>
        <end position="99"/>
    </location>
</feature>
<evidence type="ECO:0000256" key="1">
    <source>
        <dbReference type="SAM" id="MobiDB-lite"/>
    </source>
</evidence>
<evidence type="ECO:0000313" key="2">
    <source>
        <dbReference type="EMBL" id="AHF77110.1"/>
    </source>
</evidence>
<accession>W0HY28</accession>
<dbReference type="AlphaFoldDB" id="W0HY28"/>
<name>W0HY28_9GAMM</name>
<reference evidence="2 3" key="1">
    <citation type="journal article" date="2014" name="Genome Biol. Evol.">
        <title>Genome degeneration and adaptation in a nascent stage of symbiosis.</title>
        <authorList>
            <person name="Oakeson K.F."/>
            <person name="Gil R."/>
            <person name="Clayton A.L."/>
            <person name="Dunn D.M."/>
            <person name="von Niederhausern A.C."/>
            <person name="Hamil C."/>
            <person name="Aoyagi A."/>
            <person name="Duval B."/>
            <person name="Baca A."/>
            <person name="Silva F.J."/>
            <person name="Vallier A."/>
            <person name="Jackson D.G."/>
            <person name="Latorre A."/>
            <person name="Weiss R.B."/>
            <person name="Heddi A."/>
            <person name="Moya A."/>
            <person name="Dale C."/>
        </authorList>
    </citation>
    <scope>NUCLEOTIDE SEQUENCE [LARGE SCALE GENOMIC DNA]</scope>
    <source>
        <strain evidence="2 3">HS1</strain>
    </source>
</reference>
<feature type="compositionally biased region" description="Basic and acidic residues" evidence="1">
    <location>
        <begin position="72"/>
        <end position="83"/>
    </location>
</feature>
<feature type="region of interest" description="Disordered" evidence="1">
    <location>
        <begin position="67"/>
        <end position="99"/>
    </location>
</feature>
<evidence type="ECO:0000313" key="3">
    <source>
        <dbReference type="Proteomes" id="UP000019028"/>
    </source>
</evidence>